<evidence type="ECO:0000313" key="1">
    <source>
        <dbReference type="EMBL" id="KAG5448362.1"/>
    </source>
</evidence>
<keyword evidence="2" id="KW-1185">Reference proteome</keyword>
<dbReference type="EMBL" id="NIRI02000042">
    <property type="protein sequence ID" value="KAG5448362.1"/>
    <property type="molecule type" value="Genomic_DNA"/>
</dbReference>
<dbReference type="Proteomes" id="UP000286415">
    <property type="component" value="Unassembled WGS sequence"/>
</dbReference>
<accession>A0A419PDM8</accession>
<organism evidence="1 2">
    <name type="scientific">Clonorchis sinensis</name>
    <name type="common">Chinese liver fluke</name>
    <dbReference type="NCBI Taxonomy" id="79923"/>
    <lineage>
        <taxon>Eukaryota</taxon>
        <taxon>Metazoa</taxon>
        <taxon>Spiralia</taxon>
        <taxon>Lophotrochozoa</taxon>
        <taxon>Platyhelminthes</taxon>
        <taxon>Trematoda</taxon>
        <taxon>Digenea</taxon>
        <taxon>Opisthorchiida</taxon>
        <taxon>Opisthorchiata</taxon>
        <taxon>Opisthorchiidae</taxon>
        <taxon>Clonorchis</taxon>
    </lineage>
</organism>
<dbReference type="AlphaFoldDB" id="A0A419PDM8"/>
<dbReference type="InParanoid" id="A0A419PDM8"/>
<reference evidence="1 2" key="1">
    <citation type="journal article" date="2018" name="Biotechnol. Adv.">
        <title>Improved genomic resources and new bioinformatic workflow for the carcinogenic parasite Clonorchis sinensis: Biotechnological implications.</title>
        <authorList>
            <person name="Wang D."/>
            <person name="Korhonen P.K."/>
            <person name="Gasser R.B."/>
            <person name="Young N.D."/>
        </authorList>
    </citation>
    <scope>NUCLEOTIDE SEQUENCE [LARGE SCALE GENOMIC DNA]</scope>
    <source>
        <strain evidence="1">Cs-k2</strain>
    </source>
</reference>
<gene>
    <name evidence="1" type="ORF">CSKR_107071</name>
</gene>
<protein>
    <submittedName>
        <fullName evidence="1">Uncharacterized protein</fullName>
    </submittedName>
</protein>
<name>A0A419PDM8_CLOSI</name>
<proteinExistence type="predicted"/>
<sequence>MHTWMKASQNHSTKALRDFFHILLSGQRLTTCLLAPPCIEHEKQRYLRQTVTRQSRYVASQLQLLVLKIFFDGSSCFTIENWLSNWLVANSPTPTYTKCGSKTTVVEHMKKVANATRALQISTLTSSSSTTTFKIVSGVFSDCMYRSMILHFVGAKRTPKVHPKIPSPVLLLKDENNEVCVFRMNTVLKTFLKFAPLSSRSRS</sequence>
<evidence type="ECO:0000313" key="2">
    <source>
        <dbReference type="Proteomes" id="UP000286415"/>
    </source>
</evidence>
<comment type="caution">
    <text evidence="1">The sequence shown here is derived from an EMBL/GenBank/DDBJ whole genome shotgun (WGS) entry which is preliminary data.</text>
</comment>
<reference evidence="1 2" key="2">
    <citation type="journal article" date="2021" name="Genomics">
        <title>High-quality reference genome for Clonorchis sinensis.</title>
        <authorList>
            <person name="Young N.D."/>
            <person name="Stroehlein A.J."/>
            <person name="Kinkar L."/>
            <person name="Wang T."/>
            <person name="Sohn W.M."/>
            <person name="Chang B.C.H."/>
            <person name="Kaur P."/>
            <person name="Weisz D."/>
            <person name="Dudchenko O."/>
            <person name="Aiden E.L."/>
            <person name="Korhonen P.K."/>
            <person name="Gasser R.B."/>
        </authorList>
    </citation>
    <scope>NUCLEOTIDE SEQUENCE [LARGE SCALE GENOMIC DNA]</scope>
    <source>
        <strain evidence="1">Cs-k2</strain>
    </source>
</reference>